<sequence>MNHSNDLTRAREQLVEQLVLPGDEKNRFLDAYFAVPGKERTEKASEFLALYTQTLQKLLSATFAHLGELISVDMPLGALRVLIAAITFTTDNPSRKGGVANGA</sequence>
<organism evidence="1 2">
    <name type="scientific">Paenibacillus plantiphilus</name>
    <dbReference type="NCBI Taxonomy" id="2905650"/>
    <lineage>
        <taxon>Bacteria</taxon>
        <taxon>Bacillati</taxon>
        <taxon>Bacillota</taxon>
        <taxon>Bacilli</taxon>
        <taxon>Bacillales</taxon>
        <taxon>Paenibacillaceae</taxon>
        <taxon>Paenibacillus</taxon>
    </lineage>
</organism>
<evidence type="ECO:0000313" key="1">
    <source>
        <dbReference type="EMBL" id="CAH1205253.1"/>
    </source>
</evidence>
<dbReference type="Proteomes" id="UP000838686">
    <property type="component" value="Unassembled WGS sequence"/>
</dbReference>
<name>A0ABM9C6D6_9BACL</name>
<proteinExistence type="predicted"/>
<protein>
    <submittedName>
        <fullName evidence="1">Uncharacterized protein</fullName>
    </submittedName>
</protein>
<keyword evidence="2" id="KW-1185">Reference proteome</keyword>
<reference evidence="1" key="1">
    <citation type="submission" date="2022-01" db="EMBL/GenBank/DDBJ databases">
        <authorList>
            <person name="Criscuolo A."/>
        </authorList>
    </citation>
    <scope>NUCLEOTIDE SEQUENCE</scope>
    <source>
        <strain evidence="1">CIP111893</strain>
    </source>
</reference>
<comment type="caution">
    <text evidence="1">The sequence shown here is derived from an EMBL/GenBank/DDBJ whole genome shotgun (WGS) entry which is preliminary data.</text>
</comment>
<dbReference type="RefSeq" id="WP_236342067.1">
    <property type="nucleotide sequence ID" value="NZ_CAKMMF010000011.1"/>
</dbReference>
<evidence type="ECO:0000313" key="2">
    <source>
        <dbReference type="Proteomes" id="UP000838686"/>
    </source>
</evidence>
<dbReference type="EMBL" id="CAKMMF010000011">
    <property type="protein sequence ID" value="CAH1205253.1"/>
    <property type="molecule type" value="Genomic_DNA"/>
</dbReference>
<accession>A0ABM9C6D6</accession>
<gene>
    <name evidence="1" type="ORF">PAECIP111893_02313</name>
</gene>